<proteinExistence type="predicted"/>
<feature type="transmembrane region" description="Helical" evidence="6">
    <location>
        <begin position="80"/>
        <end position="99"/>
    </location>
</feature>
<dbReference type="AlphaFoldDB" id="A0A2I1I441"/>
<organism evidence="8 9">
    <name type="scientific">Schaalia turicensis</name>
    <dbReference type="NCBI Taxonomy" id="131111"/>
    <lineage>
        <taxon>Bacteria</taxon>
        <taxon>Bacillati</taxon>
        <taxon>Actinomycetota</taxon>
        <taxon>Actinomycetes</taxon>
        <taxon>Actinomycetales</taxon>
        <taxon>Actinomycetaceae</taxon>
        <taxon>Schaalia</taxon>
    </lineage>
</organism>
<protein>
    <recommendedName>
        <fullName evidence="7">TM2 domain-containing protein</fullName>
    </recommendedName>
</protein>
<evidence type="ECO:0000256" key="6">
    <source>
        <dbReference type="SAM" id="Phobius"/>
    </source>
</evidence>
<evidence type="ECO:0000256" key="4">
    <source>
        <dbReference type="ARBA" id="ARBA00023136"/>
    </source>
</evidence>
<keyword evidence="4 6" id="KW-0472">Membrane</keyword>
<feature type="transmembrane region" description="Helical" evidence="6">
    <location>
        <begin position="105"/>
        <end position="132"/>
    </location>
</feature>
<evidence type="ECO:0000256" key="1">
    <source>
        <dbReference type="ARBA" id="ARBA00004141"/>
    </source>
</evidence>
<evidence type="ECO:0000313" key="9">
    <source>
        <dbReference type="Proteomes" id="UP000234545"/>
    </source>
</evidence>
<dbReference type="InterPro" id="IPR007829">
    <property type="entry name" value="TM2"/>
</dbReference>
<dbReference type="Pfam" id="PF05154">
    <property type="entry name" value="TM2"/>
    <property type="match status" value="1"/>
</dbReference>
<gene>
    <name evidence="8" type="ORF">CYJ25_07305</name>
</gene>
<feature type="region of interest" description="Disordered" evidence="5">
    <location>
        <begin position="34"/>
        <end position="58"/>
    </location>
</feature>
<reference evidence="8 9" key="1">
    <citation type="submission" date="2017-12" db="EMBL/GenBank/DDBJ databases">
        <title>Phylogenetic diversity of female urinary microbiome.</title>
        <authorList>
            <person name="Thomas-White K."/>
            <person name="Wolfe A.J."/>
        </authorList>
    </citation>
    <scope>NUCLEOTIDE SEQUENCE [LARGE SCALE GENOMIC DNA]</scope>
    <source>
        <strain evidence="8 9">UMB0250</strain>
    </source>
</reference>
<evidence type="ECO:0000256" key="5">
    <source>
        <dbReference type="SAM" id="MobiDB-lite"/>
    </source>
</evidence>
<evidence type="ECO:0000256" key="3">
    <source>
        <dbReference type="ARBA" id="ARBA00022989"/>
    </source>
</evidence>
<evidence type="ECO:0000313" key="8">
    <source>
        <dbReference type="EMBL" id="PKY65869.1"/>
    </source>
</evidence>
<name>A0A2I1I441_9ACTO</name>
<dbReference type="InterPro" id="IPR050932">
    <property type="entry name" value="TM2D1-3-like"/>
</dbReference>
<evidence type="ECO:0000256" key="2">
    <source>
        <dbReference type="ARBA" id="ARBA00022692"/>
    </source>
</evidence>
<comment type="caution">
    <text evidence="8">The sequence shown here is derived from an EMBL/GenBank/DDBJ whole genome shotgun (WGS) entry which is preliminary data.</text>
</comment>
<keyword evidence="2 6" id="KW-0812">Transmembrane</keyword>
<sequence>MVWLVTLPCVRSKYSLTLVALNVLTTKRVHTMTTPTPQFNGQSDPQYTNQEQGYAQQGQPYGQPTFATSVPAGYQQKSKIIAGILGIFLGGFGIHNFYLGRTTRAVIQLVLTIFTFGIACLWGFIEGILILVSAPGSEWHRDGNGIELTD</sequence>
<dbReference type="PANTHER" id="PTHR21016:SF25">
    <property type="entry name" value="TM2 DOMAIN-CONTAINING PROTEIN DDB_G0277895-RELATED"/>
    <property type="match status" value="1"/>
</dbReference>
<keyword evidence="3 6" id="KW-1133">Transmembrane helix</keyword>
<comment type="subcellular location">
    <subcellularLocation>
        <location evidence="1">Membrane</location>
        <topology evidence="1">Multi-pass membrane protein</topology>
    </subcellularLocation>
</comment>
<dbReference type="PANTHER" id="PTHR21016">
    <property type="entry name" value="BETA-AMYLOID BINDING PROTEIN-RELATED"/>
    <property type="match status" value="1"/>
</dbReference>
<evidence type="ECO:0000259" key="7">
    <source>
        <dbReference type="Pfam" id="PF05154"/>
    </source>
</evidence>
<dbReference type="OrthoDB" id="2004788at2"/>
<feature type="compositionally biased region" description="Polar residues" evidence="5">
    <location>
        <begin position="34"/>
        <end position="49"/>
    </location>
</feature>
<dbReference type="Proteomes" id="UP000234545">
    <property type="component" value="Unassembled WGS sequence"/>
</dbReference>
<accession>A0A2I1I441</accession>
<feature type="domain" description="TM2" evidence="7">
    <location>
        <begin position="75"/>
        <end position="128"/>
    </location>
</feature>
<dbReference type="EMBL" id="PKKJ01000011">
    <property type="protein sequence ID" value="PKY65869.1"/>
    <property type="molecule type" value="Genomic_DNA"/>
</dbReference>
<dbReference type="GO" id="GO:0016020">
    <property type="term" value="C:membrane"/>
    <property type="evidence" value="ECO:0007669"/>
    <property type="project" value="UniProtKB-SubCell"/>
</dbReference>